<evidence type="ECO:0000313" key="2">
    <source>
        <dbReference type="Proteomes" id="UP000316270"/>
    </source>
</evidence>
<dbReference type="AlphaFoldDB" id="A0A517LRJ2"/>
<reference evidence="1 2" key="1">
    <citation type="submission" date="2019-07" db="EMBL/GenBank/DDBJ databases">
        <title>Finished genome of Venturia effusa.</title>
        <authorList>
            <person name="Young C.A."/>
            <person name="Cox M.P."/>
            <person name="Ganley A.R.D."/>
            <person name="David W.J."/>
        </authorList>
    </citation>
    <scope>NUCLEOTIDE SEQUENCE [LARGE SCALE GENOMIC DNA]</scope>
    <source>
        <strain evidence="2">albino</strain>
    </source>
</reference>
<protein>
    <submittedName>
        <fullName evidence="1">Uncharacterized protein</fullName>
    </submittedName>
</protein>
<evidence type="ECO:0000313" key="1">
    <source>
        <dbReference type="EMBL" id="QDS78223.1"/>
    </source>
</evidence>
<dbReference type="Proteomes" id="UP000316270">
    <property type="component" value="Chromosome 20"/>
</dbReference>
<dbReference type="EMBL" id="CP042204">
    <property type="protein sequence ID" value="QDS78223.1"/>
    <property type="molecule type" value="Genomic_DNA"/>
</dbReference>
<gene>
    <name evidence="1" type="ORF">FKW77_001763</name>
</gene>
<name>A0A517LRJ2_9PEZI</name>
<sequence>MKREVIDLDSKVSLRDLSMSILVKYMDVMVGMLPNNDLFDIMKPHDDKSLMKAAYTRLKAYASENDERIVSVLSNNIAKAIYKLVIFVFSKLEDSSSLD</sequence>
<proteinExistence type="predicted"/>
<accession>A0A517LRJ2</accession>
<keyword evidence="2" id="KW-1185">Reference proteome</keyword>
<organism evidence="1 2">
    <name type="scientific">Venturia effusa</name>
    <dbReference type="NCBI Taxonomy" id="50376"/>
    <lineage>
        <taxon>Eukaryota</taxon>
        <taxon>Fungi</taxon>
        <taxon>Dikarya</taxon>
        <taxon>Ascomycota</taxon>
        <taxon>Pezizomycotina</taxon>
        <taxon>Dothideomycetes</taxon>
        <taxon>Pleosporomycetidae</taxon>
        <taxon>Venturiales</taxon>
        <taxon>Venturiaceae</taxon>
        <taxon>Venturia</taxon>
    </lineage>
</organism>